<dbReference type="AlphaFoldDB" id="A0A1H4BQ70"/>
<dbReference type="Pfam" id="PF14016">
    <property type="entry name" value="DUF4232"/>
    <property type="match status" value="1"/>
</dbReference>
<reference evidence="4" key="1">
    <citation type="submission" date="2016-10" db="EMBL/GenBank/DDBJ databases">
        <authorList>
            <person name="Varghese N."/>
            <person name="Submissions S."/>
        </authorList>
    </citation>
    <scope>NUCLEOTIDE SEQUENCE [LARGE SCALE GENOMIC DNA]</scope>
    <source>
        <strain evidence="4">KPR-1</strain>
    </source>
</reference>
<accession>A0A1H4BQ70</accession>
<feature type="region of interest" description="Disordered" evidence="1">
    <location>
        <begin position="27"/>
        <end position="75"/>
    </location>
</feature>
<evidence type="ECO:0000256" key="1">
    <source>
        <dbReference type="SAM" id="MobiDB-lite"/>
    </source>
</evidence>
<dbReference type="InterPro" id="IPR025326">
    <property type="entry name" value="DUF4232"/>
</dbReference>
<gene>
    <name evidence="3" type="ORF">SAMN02910418_01738</name>
</gene>
<dbReference type="EMBL" id="FNQV01000010">
    <property type="protein sequence ID" value="SEA50214.1"/>
    <property type="molecule type" value="Genomic_DNA"/>
</dbReference>
<feature type="compositionally biased region" description="Basic and acidic residues" evidence="1">
    <location>
        <begin position="39"/>
        <end position="50"/>
    </location>
</feature>
<evidence type="ECO:0000259" key="2">
    <source>
        <dbReference type="Pfam" id="PF14016"/>
    </source>
</evidence>
<feature type="domain" description="DUF4232" evidence="2">
    <location>
        <begin position="98"/>
        <end position="232"/>
    </location>
</feature>
<proteinExistence type="predicted"/>
<evidence type="ECO:0000313" key="3">
    <source>
        <dbReference type="EMBL" id="SEA50214.1"/>
    </source>
</evidence>
<dbReference type="RefSeq" id="WP_092564990.1">
    <property type="nucleotide sequence ID" value="NZ_FNQV01000010.1"/>
</dbReference>
<sequence>MNCARRCGPLILAVAVLLGACSSSEPPEPIVRGPLPGADADREALDRVRSDNYGQASPDAAESAPATNAPKPITDLTSEERRAFLLLEAKGEPQEPSCTPKDVIFRYQFNDAAAGHRYAVIEVENISAQDCGLGFFPGMGVASTDGEPMSPRFEVSDRDISNEPVTPRAIVLSPGGKAFTEIEWTGELAGNWQPHLGAFAIQLAPGGDVAMYEPPEPIIDLGNGTTLRFTAWQQ</sequence>
<dbReference type="PROSITE" id="PS51257">
    <property type="entry name" value="PROKAR_LIPOPROTEIN"/>
    <property type="match status" value="1"/>
</dbReference>
<evidence type="ECO:0000313" key="4">
    <source>
        <dbReference type="Proteomes" id="UP000199288"/>
    </source>
</evidence>
<name>A0A1H4BQ70_9ACTO</name>
<dbReference type="Proteomes" id="UP000199288">
    <property type="component" value="Unassembled WGS sequence"/>
</dbReference>
<keyword evidence="4" id="KW-1185">Reference proteome</keyword>
<organism evidence="3 4">
    <name type="scientific">Bowdeniella nasicola</name>
    <dbReference type="NCBI Taxonomy" id="208480"/>
    <lineage>
        <taxon>Bacteria</taxon>
        <taxon>Bacillati</taxon>
        <taxon>Actinomycetota</taxon>
        <taxon>Actinomycetes</taxon>
        <taxon>Actinomycetales</taxon>
        <taxon>Actinomycetaceae</taxon>
        <taxon>Bowdeniella</taxon>
    </lineage>
</organism>
<dbReference type="OrthoDB" id="3268346at2"/>
<protein>
    <recommendedName>
        <fullName evidence="2">DUF4232 domain-containing protein</fullName>
    </recommendedName>
</protein>